<evidence type="ECO:0000256" key="1">
    <source>
        <dbReference type="SAM" id="MobiDB-lite"/>
    </source>
</evidence>
<feature type="compositionally biased region" description="Low complexity" evidence="1">
    <location>
        <begin position="89"/>
        <end position="126"/>
    </location>
</feature>
<gene>
    <name evidence="2" type="ORF">K432DRAFT_383295</name>
</gene>
<feature type="compositionally biased region" description="Basic and acidic residues" evidence="1">
    <location>
        <begin position="139"/>
        <end position="150"/>
    </location>
</feature>
<organism evidence="2 3">
    <name type="scientific">Lepidopterella palustris CBS 459.81</name>
    <dbReference type="NCBI Taxonomy" id="1314670"/>
    <lineage>
        <taxon>Eukaryota</taxon>
        <taxon>Fungi</taxon>
        <taxon>Dikarya</taxon>
        <taxon>Ascomycota</taxon>
        <taxon>Pezizomycotina</taxon>
        <taxon>Dothideomycetes</taxon>
        <taxon>Pleosporomycetidae</taxon>
        <taxon>Mytilinidiales</taxon>
        <taxon>Argynnaceae</taxon>
        <taxon>Lepidopterella</taxon>
    </lineage>
</organism>
<feature type="region of interest" description="Disordered" evidence="1">
    <location>
        <begin position="1"/>
        <end position="27"/>
    </location>
</feature>
<keyword evidence="3" id="KW-1185">Reference proteome</keyword>
<protein>
    <submittedName>
        <fullName evidence="2">Uncharacterized protein</fullName>
    </submittedName>
</protein>
<dbReference type="AlphaFoldDB" id="A0A8E2E8A5"/>
<feature type="region of interest" description="Disordered" evidence="1">
    <location>
        <begin position="66"/>
        <end position="150"/>
    </location>
</feature>
<dbReference type="OrthoDB" id="3934095at2759"/>
<proteinExistence type="predicted"/>
<reference evidence="2 3" key="1">
    <citation type="journal article" date="2016" name="Nat. Commun.">
        <title>Ectomycorrhizal ecology is imprinted in the genome of the dominant symbiotic fungus Cenococcum geophilum.</title>
        <authorList>
            <consortium name="DOE Joint Genome Institute"/>
            <person name="Peter M."/>
            <person name="Kohler A."/>
            <person name="Ohm R.A."/>
            <person name="Kuo A."/>
            <person name="Krutzmann J."/>
            <person name="Morin E."/>
            <person name="Arend M."/>
            <person name="Barry K.W."/>
            <person name="Binder M."/>
            <person name="Choi C."/>
            <person name="Clum A."/>
            <person name="Copeland A."/>
            <person name="Grisel N."/>
            <person name="Haridas S."/>
            <person name="Kipfer T."/>
            <person name="LaButti K."/>
            <person name="Lindquist E."/>
            <person name="Lipzen A."/>
            <person name="Maire R."/>
            <person name="Meier B."/>
            <person name="Mihaltcheva S."/>
            <person name="Molinier V."/>
            <person name="Murat C."/>
            <person name="Poggeler S."/>
            <person name="Quandt C.A."/>
            <person name="Sperisen C."/>
            <person name="Tritt A."/>
            <person name="Tisserant E."/>
            <person name="Crous P.W."/>
            <person name="Henrissat B."/>
            <person name="Nehls U."/>
            <person name="Egli S."/>
            <person name="Spatafora J.W."/>
            <person name="Grigoriev I.V."/>
            <person name="Martin F.M."/>
        </authorList>
    </citation>
    <scope>NUCLEOTIDE SEQUENCE [LARGE SCALE GENOMIC DNA]</scope>
    <source>
        <strain evidence="2 3">CBS 459.81</strain>
    </source>
</reference>
<dbReference type="Proteomes" id="UP000250266">
    <property type="component" value="Unassembled WGS sequence"/>
</dbReference>
<sequence length="188" mass="20309">MESSHITSLNYNHHNSSHPLPPLPPLLPSALSHTTELSPPPLFTRRIRRLPPGAIRVTVLDISGPSHPYSPSGSSTGSSPPSPAFKWGSTSPTFNSTASPTSTSPPSSPWSPSSPSSSSTSPSTWGRPPPHFLRRKPSPKRESLRALRAKESEACLQRIYERQTRAYLDGTLFLPPPTKSKSGMQLGD</sequence>
<feature type="compositionally biased region" description="Low complexity" evidence="1">
    <location>
        <begin position="66"/>
        <end position="79"/>
    </location>
</feature>
<feature type="compositionally biased region" description="Low complexity" evidence="1">
    <location>
        <begin position="8"/>
        <end position="18"/>
    </location>
</feature>
<accession>A0A8E2E8A5</accession>
<name>A0A8E2E8A5_9PEZI</name>
<evidence type="ECO:0000313" key="2">
    <source>
        <dbReference type="EMBL" id="OCK79192.1"/>
    </source>
</evidence>
<evidence type="ECO:0000313" key="3">
    <source>
        <dbReference type="Proteomes" id="UP000250266"/>
    </source>
</evidence>
<dbReference type="EMBL" id="KV745018">
    <property type="protein sequence ID" value="OCK79192.1"/>
    <property type="molecule type" value="Genomic_DNA"/>
</dbReference>